<name>A0AAV3T1I1_9EURY</name>
<proteinExistence type="predicted"/>
<dbReference type="Gene3D" id="3.40.50.620">
    <property type="entry name" value="HUPs"/>
    <property type="match status" value="1"/>
</dbReference>
<evidence type="ECO:0000256" key="1">
    <source>
        <dbReference type="SAM" id="MobiDB-lite"/>
    </source>
</evidence>
<comment type="caution">
    <text evidence="2">The sequence shown here is derived from an EMBL/GenBank/DDBJ whole genome shotgun (WGS) entry which is preliminary data.</text>
</comment>
<dbReference type="AlphaFoldDB" id="A0AAV3T1I1"/>
<keyword evidence="3" id="KW-1185">Reference proteome</keyword>
<dbReference type="InterPro" id="IPR014729">
    <property type="entry name" value="Rossmann-like_a/b/a_fold"/>
</dbReference>
<evidence type="ECO:0000313" key="2">
    <source>
        <dbReference type="EMBL" id="GAA0654701.1"/>
    </source>
</evidence>
<dbReference type="GeneID" id="68573533"/>
<dbReference type="Gene3D" id="1.25.40.80">
    <property type="match status" value="1"/>
</dbReference>
<dbReference type="PANTHER" id="PTHR38657">
    <property type="entry name" value="SLR1343 PROTEIN"/>
    <property type="match status" value="1"/>
</dbReference>
<dbReference type="InterPro" id="IPR007357">
    <property type="entry name" value="PhrB-like"/>
</dbReference>
<evidence type="ECO:0000313" key="3">
    <source>
        <dbReference type="Proteomes" id="UP001500194"/>
    </source>
</evidence>
<organism evidence="2 3">
    <name type="scientific">Salarchaeum japonicum</name>
    <dbReference type="NCBI Taxonomy" id="555573"/>
    <lineage>
        <taxon>Archaea</taxon>
        <taxon>Methanobacteriati</taxon>
        <taxon>Methanobacteriota</taxon>
        <taxon>Stenosarchaea group</taxon>
        <taxon>Halobacteria</taxon>
        <taxon>Halobacteriales</taxon>
        <taxon>Halobacteriaceae</taxon>
    </lineage>
</organism>
<dbReference type="Pfam" id="PF04244">
    <property type="entry name" value="DPRP"/>
    <property type="match status" value="1"/>
</dbReference>
<sequence length="499" mass="56774">MTTVWVLGDQLTRRGPVSRALDGDADRVLMVESRAFAARHPYHGQKLALVFSAMRHFRDRLREDGVTVRYERADTFREGLDAFFDDHPEESLVAMRPAGGGADALRDLVQDAGGRVEFVANESFLCSPAAFREWDDGGQSHEDFYRWMRRRTGYLMDDGDPLGGEWNYDEQNRETPPDDYEFPDPARFPPDDTTERVLDEVRAEYDAWGAVEVFGWPVTRDDALDALDDFCEHRLADFGTYQDAVVAGEWALNHSLLSPALNLGLLHPAEVIERAIDEYDARADVPLHSLEGFVRQILGWREFMRQVYLREDGLADANQLDHSRDLPDFYWTGDTDMACLRESIAHVREHGYAHHIERLMLQSNFALTFGVDPAELTSWFHAAYVDAYHWVTTPNVVGMGVYGTDAFTTKPYAASANYINRMSDHCAGCPYDPDATTGEDACPFNALYWDFLAEHEDRLRHNYRMAGLYHHVDTKRGDELDAIRERADDVRALADAGDL</sequence>
<dbReference type="RefSeq" id="WP_227260381.1">
    <property type="nucleotide sequence ID" value="NZ_BAAADU010000002.1"/>
</dbReference>
<dbReference type="PANTHER" id="PTHR38657:SF1">
    <property type="entry name" value="SLR1343 PROTEIN"/>
    <property type="match status" value="1"/>
</dbReference>
<accession>A0AAV3T1I1</accession>
<dbReference type="Gene3D" id="1.10.579.10">
    <property type="entry name" value="DNA Cyclobutane Dipyrimidine Photolyase, subunit A, domain 3"/>
    <property type="match status" value="1"/>
</dbReference>
<reference evidence="2 3" key="1">
    <citation type="journal article" date="2019" name="Int. J. Syst. Evol. Microbiol.">
        <title>The Global Catalogue of Microorganisms (GCM) 10K type strain sequencing project: providing services to taxonomists for standard genome sequencing and annotation.</title>
        <authorList>
            <consortium name="The Broad Institute Genomics Platform"/>
            <consortium name="The Broad Institute Genome Sequencing Center for Infectious Disease"/>
            <person name="Wu L."/>
            <person name="Ma J."/>
        </authorList>
    </citation>
    <scope>NUCLEOTIDE SEQUENCE [LARGE SCALE GENOMIC DNA]</scope>
    <source>
        <strain evidence="2 3">JCM 16327</strain>
    </source>
</reference>
<dbReference type="EMBL" id="BAAADU010000002">
    <property type="protein sequence ID" value="GAA0654701.1"/>
    <property type="molecule type" value="Genomic_DNA"/>
</dbReference>
<protein>
    <submittedName>
        <fullName evidence="2">Cryptochrome/photolyase family protein</fullName>
    </submittedName>
</protein>
<dbReference type="InterPro" id="IPR036134">
    <property type="entry name" value="Crypto/Photolyase_FAD-like_sf"/>
</dbReference>
<feature type="region of interest" description="Disordered" evidence="1">
    <location>
        <begin position="165"/>
        <end position="192"/>
    </location>
</feature>
<dbReference type="InterPro" id="IPR052551">
    <property type="entry name" value="UV-DNA_repair_photolyase"/>
</dbReference>
<dbReference type="Gene3D" id="1.10.10.1710">
    <property type="entry name" value="Deoxyribodipyrimidine photolyase-related"/>
    <property type="match status" value="1"/>
</dbReference>
<dbReference type="Proteomes" id="UP001500194">
    <property type="component" value="Unassembled WGS sequence"/>
</dbReference>
<gene>
    <name evidence="2" type="ORF">GCM10009019_17910</name>
</gene>
<dbReference type="SUPFAM" id="SSF48173">
    <property type="entry name" value="Cryptochrome/photolyase FAD-binding domain"/>
    <property type="match status" value="1"/>
</dbReference>